<gene>
    <name evidence="8 11" type="primary">thrB</name>
    <name evidence="11" type="ORF">GCM10010989_15640</name>
</gene>
<organism evidence="11 12">
    <name type="scientific">Croceicoccus pelagius</name>
    <dbReference type="NCBI Taxonomy" id="1703341"/>
    <lineage>
        <taxon>Bacteria</taxon>
        <taxon>Pseudomonadati</taxon>
        <taxon>Pseudomonadota</taxon>
        <taxon>Alphaproteobacteria</taxon>
        <taxon>Sphingomonadales</taxon>
        <taxon>Erythrobacteraceae</taxon>
        <taxon>Croceicoccus</taxon>
    </lineage>
</organism>
<dbReference type="OrthoDB" id="9777460at2"/>
<dbReference type="RefSeq" id="WP_066766353.1">
    <property type="nucleotide sequence ID" value="NZ_BMIO01000004.1"/>
</dbReference>
<keyword evidence="1 8" id="KW-0028">Amino-acid biosynthesis</keyword>
<keyword evidence="12" id="KW-1185">Reference proteome</keyword>
<sequence length="327" mass="35403">MAVYTRIGAEAMDALIARFDVGTLTSAKGIAEGVSNSNWIIETTGKSGGGARFILTVYEERTEVEELPFFLNLLDHLSAAGCPVPRTIHDVDGAPFREFVTDDGETKHLALIEFLPGVSADNPTPGQAEAVGRALAGIHLAALDYPAQRKNTMGHAAWRGFVADCEGRWGEIDSALEVVPTAVEDVIARWPRGLPQSVIHADLFPDNVLLVGDSVSGLIDFYFACTGPMVYDVAVTHAAWSFSGDGKRHDRAVGDAILRGYEAVRPLSSEERAALPIMSEGASLRFLLTRAYDWLFTPAGALVTKKDPLAFKRRYDFYQREGAGAFA</sequence>
<dbReference type="Gene3D" id="3.90.1200.10">
    <property type="match status" value="1"/>
</dbReference>
<reference evidence="11 12" key="1">
    <citation type="journal article" date="2014" name="Int. J. Syst. Evol. Microbiol.">
        <title>Complete genome sequence of Corynebacterium casei LMG S-19264T (=DSM 44701T), isolated from a smear-ripened cheese.</title>
        <authorList>
            <consortium name="US DOE Joint Genome Institute (JGI-PGF)"/>
            <person name="Walter F."/>
            <person name="Albersmeier A."/>
            <person name="Kalinowski J."/>
            <person name="Ruckert C."/>
        </authorList>
    </citation>
    <scope>NUCLEOTIDE SEQUENCE [LARGE SCALE GENOMIC DNA]</scope>
    <source>
        <strain evidence="11 12">CGMCC 1.15358</strain>
    </source>
</reference>
<feature type="domain" description="Aminoglycoside phosphotransferase" evidence="10">
    <location>
        <begin position="27"/>
        <end position="267"/>
    </location>
</feature>
<dbReference type="HAMAP" id="MF_00301">
    <property type="entry name" value="Homoser_kinase_2"/>
    <property type="match status" value="1"/>
</dbReference>
<evidence type="ECO:0000313" key="11">
    <source>
        <dbReference type="EMBL" id="GGD42505.1"/>
    </source>
</evidence>
<evidence type="ECO:0000256" key="8">
    <source>
        <dbReference type="HAMAP-Rule" id="MF_00301"/>
    </source>
</evidence>
<keyword evidence="4 8" id="KW-0547">Nucleotide-binding</keyword>
<dbReference type="PANTHER" id="PTHR21064:SF6">
    <property type="entry name" value="AMINOGLYCOSIDE PHOSPHOTRANSFERASE DOMAIN-CONTAINING PROTEIN"/>
    <property type="match status" value="1"/>
</dbReference>
<dbReference type="InterPro" id="IPR011009">
    <property type="entry name" value="Kinase-like_dom_sf"/>
</dbReference>
<dbReference type="EC" id="2.7.1.39" evidence="8 9"/>
<evidence type="ECO:0000256" key="3">
    <source>
        <dbReference type="ARBA" id="ARBA00022697"/>
    </source>
</evidence>
<dbReference type="InterPro" id="IPR002575">
    <property type="entry name" value="Aminoglycoside_PTrfase"/>
</dbReference>
<keyword evidence="5 8" id="KW-0418">Kinase</keyword>
<evidence type="ECO:0000313" key="12">
    <source>
        <dbReference type="Proteomes" id="UP000598997"/>
    </source>
</evidence>
<dbReference type="InterPro" id="IPR005280">
    <property type="entry name" value="Homoserine_kinase_II"/>
</dbReference>
<comment type="caution">
    <text evidence="11">The sequence shown here is derived from an EMBL/GenBank/DDBJ whole genome shotgun (WGS) entry which is preliminary data.</text>
</comment>
<keyword evidence="2 8" id="KW-0808">Transferase</keyword>
<dbReference type="CDD" id="cd05153">
    <property type="entry name" value="HomoserineK_II"/>
    <property type="match status" value="1"/>
</dbReference>
<dbReference type="SUPFAM" id="SSF56112">
    <property type="entry name" value="Protein kinase-like (PK-like)"/>
    <property type="match status" value="1"/>
</dbReference>
<keyword evidence="3 8" id="KW-0791">Threonine biosynthesis</keyword>
<dbReference type="GO" id="GO:0009088">
    <property type="term" value="P:threonine biosynthetic process"/>
    <property type="evidence" value="ECO:0007669"/>
    <property type="project" value="UniProtKB-UniRule"/>
</dbReference>
<evidence type="ECO:0000259" key="10">
    <source>
        <dbReference type="Pfam" id="PF01636"/>
    </source>
</evidence>
<evidence type="ECO:0000256" key="6">
    <source>
        <dbReference type="ARBA" id="ARBA00022840"/>
    </source>
</evidence>
<comment type="catalytic activity">
    <reaction evidence="8">
        <text>L-homoserine + ATP = O-phospho-L-homoserine + ADP + H(+)</text>
        <dbReference type="Rhea" id="RHEA:13985"/>
        <dbReference type="ChEBI" id="CHEBI:15378"/>
        <dbReference type="ChEBI" id="CHEBI:30616"/>
        <dbReference type="ChEBI" id="CHEBI:57476"/>
        <dbReference type="ChEBI" id="CHEBI:57590"/>
        <dbReference type="ChEBI" id="CHEBI:456216"/>
        <dbReference type="EC" id="2.7.1.39"/>
    </reaction>
</comment>
<protein>
    <recommendedName>
        <fullName evidence="8 9">Homoserine kinase</fullName>
        <shortName evidence="8">HK</shortName>
        <shortName evidence="8">HSK</shortName>
        <ecNumber evidence="8 9">2.7.1.39</ecNumber>
    </recommendedName>
</protein>
<accession>A0A916YFH1</accession>
<dbReference type="NCBIfam" id="TIGR00938">
    <property type="entry name" value="thrB_alt"/>
    <property type="match status" value="1"/>
</dbReference>
<dbReference type="Pfam" id="PF01636">
    <property type="entry name" value="APH"/>
    <property type="match status" value="1"/>
</dbReference>
<name>A0A916YFH1_9SPHN</name>
<dbReference type="InterPro" id="IPR050249">
    <property type="entry name" value="Pseudomonas-type_ThrB"/>
</dbReference>
<evidence type="ECO:0000256" key="4">
    <source>
        <dbReference type="ARBA" id="ARBA00022741"/>
    </source>
</evidence>
<dbReference type="AlphaFoldDB" id="A0A916YFH1"/>
<evidence type="ECO:0000256" key="5">
    <source>
        <dbReference type="ARBA" id="ARBA00022777"/>
    </source>
</evidence>
<dbReference type="Gene3D" id="3.30.200.20">
    <property type="entry name" value="Phosphorylase Kinase, domain 1"/>
    <property type="match status" value="1"/>
</dbReference>
<comment type="pathway">
    <text evidence="8">Amino-acid biosynthesis; L-threonine biosynthesis; L-threonine from L-aspartate: step 4/5.</text>
</comment>
<evidence type="ECO:0000256" key="2">
    <source>
        <dbReference type="ARBA" id="ARBA00022679"/>
    </source>
</evidence>
<dbReference type="Proteomes" id="UP000598997">
    <property type="component" value="Unassembled WGS sequence"/>
</dbReference>
<evidence type="ECO:0000256" key="1">
    <source>
        <dbReference type="ARBA" id="ARBA00022605"/>
    </source>
</evidence>
<evidence type="ECO:0000256" key="9">
    <source>
        <dbReference type="NCBIfam" id="TIGR00938"/>
    </source>
</evidence>
<dbReference type="NCBIfam" id="NF003558">
    <property type="entry name" value="PRK05231.1"/>
    <property type="match status" value="1"/>
</dbReference>
<evidence type="ECO:0000256" key="7">
    <source>
        <dbReference type="ARBA" id="ARBA00038240"/>
    </source>
</evidence>
<dbReference type="GO" id="GO:0005524">
    <property type="term" value="F:ATP binding"/>
    <property type="evidence" value="ECO:0007669"/>
    <property type="project" value="UniProtKB-KW"/>
</dbReference>
<proteinExistence type="inferred from homology"/>
<dbReference type="PANTHER" id="PTHR21064">
    <property type="entry name" value="AMINOGLYCOSIDE PHOSPHOTRANSFERASE DOMAIN-CONTAINING PROTEIN-RELATED"/>
    <property type="match status" value="1"/>
</dbReference>
<dbReference type="GO" id="GO:0004413">
    <property type="term" value="F:homoserine kinase activity"/>
    <property type="evidence" value="ECO:0007669"/>
    <property type="project" value="UniProtKB-UniRule"/>
</dbReference>
<keyword evidence="6 8" id="KW-0067">ATP-binding</keyword>
<comment type="similarity">
    <text evidence="7 8">Belongs to the pseudomonas-type ThrB family.</text>
</comment>
<dbReference type="EMBL" id="BMIO01000004">
    <property type="protein sequence ID" value="GGD42505.1"/>
    <property type="molecule type" value="Genomic_DNA"/>
</dbReference>